<evidence type="ECO:0000259" key="5">
    <source>
        <dbReference type="PROSITE" id="PS50887"/>
    </source>
</evidence>
<dbReference type="SUPFAM" id="SSF55073">
    <property type="entry name" value="Nucleotide cyclase"/>
    <property type="match status" value="1"/>
</dbReference>
<feature type="transmembrane region" description="Helical" evidence="4">
    <location>
        <begin position="180"/>
        <end position="202"/>
    </location>
</feature>
<dbReference type="Pfam" id="PF00990">
    <property type="entry name" value="GGDEF"/>
    <property type="match status" value="1"/>
</dbReference>
<dbReference type="EC" id="2.7.7.65" evidence="1"/>
<dbReference type="RefSeq" id="WP_266280817.1">
    <property type="nucleotide sequence ID" value="NZ_JAPKNF010000001.1"/>
</dbReference>
<feature type="domain" description="GGDEF" evidence="5">
    <location>
        <begin position="253"/>
        <end position="386"/>
    </location>
</feature>
<evidence type="ECO:0000256" key="4">
    <source>
        <dbReference type="SAM" id="Phobius"/>
    </source>
</evidence>
<protein>
    <recommendedName>
        <fullName evidence="1">diguanylate cyclase</fullName>
        <ecNumber evidence="1">2.7.7.65</ecNumber>
    </recommendedName>
</protein>
<dbReference type="InterPro" id="IPR029787">
    <property type="entry name" value="Nucleotide_cyclase"/>
</dbReference>
<comment type="caution">
    <text evidence="6">The sequence shown here is derived from an EMBL/GenBank/DDBJ whole genome shotgun (WGS) entry which is preliminary data.</text>
</comment>
<dbReference type="Gene3D" id="3.30.70.270">
    <property type="match status" value="1"/>
</dbReference>
<evidence type="ECO:0000256" key="2">
    <source>
        <dbReference type="ARBA" id="ARBA00034247"/>
    </source>
</evidence>
<comment type="catalytic activity">
    <reaction evidence="2">
        <text>2 GTP = 3',3'-c-di-GMP + 2 diphosphate</text>
        <dbReference type="Rhea" id="RHEA:24898"/>
        <dbReference type="ChEBI" id="CHEBI:33019"/>
        <dbReference type="ChEBI" id="CHEBI:37565"/>
        <dbReference type="ChEBI" id="CHEBI:58805"/>
        <dbReference type="EC" id="2.7.7.65"/>
    </reaction>
</comment>
<dbReference type="PROSITE" id="PS50887">
    <property type="entry name" value="GGDEF"/>
    <property type="match status" value="1"/>
</dbReference>
<dbReference type="PANTHER" id="PTHR45138:SF9">
    <property type="entry name" value="DIGUANYLATE CYCLASE DGCM-RELATED"/>
    <property type="match status" value="1"/>
</dbReference>
<dbReference type="CDD" id="cd01949">
    <property type="entry name" value="GGDEF"/>
    <property type="match status" value="1"/>
</dbReference>
<organism evidence="6 7">
    <name type="scientific">Kaistia geumhonensis</name>
    <dbReference type="NCBI Taxonomy" id="410839"/>
    <lineage>
        <taxon>Bacteria</taxon>
        <taxon>Pseudomonadati</taxon>
        <taxon>Pseudomonadota</taxon>
        <taxon>Alphaproteobacteria</taxon>
        <taxon>Hyphomicrobiales</taxon>
        <taxon>Kaistiaceae</taxon>
        <taxon>Kaistia</taxon>
    </lineage>
</organism>
<dbReference type="PANTHER" id="PTHR45138">
    <property type="entry name" value="REGULATORY COMPONENTS OF SENSORY TRANSDUCTION SYSTEM"/>
    <property type="match status" value="1"/>
</dbReference>
<dbReference type="InterPro" id="IPR000160">
    <property type="entry name" value="GGDEF_dom"/>
</dbReference>
<feature type="transmembrane region" description="Helical" evidence="4">
    <location>
        <begin position="132"/>
        <end position="148"/>
    </location>
</feature>
<keyword evidence="4" id="KW-1133">Transmembrane helix</keyword>
<keyword evidence="7" id="KW-1185">Reference proteome</keyword>
<evidence type="ECO:0000256" key="1">
    <source>
        <dbReference type="ARBA" id="ARBA00012528"/>
    </source>
</evidence>
<evidence type="ECO:0000313" key="6">
    <source>
        <dbReference type="EMBL" id="MDQ0515578.1"/>
    </source>
</evidence>
<dbReference type="InterPro" id="IPR043128">
    <property type="entry name" value="Rev_trsase/Diguanyl_cyclase"/>
</dbReference>
<evidence type="ECO:0000256" key="3">
    <source>
        <dbReference type="SAM" id="MobiDB-lite"/>
    </source>
</evidence>
<dbReference type="NCBIfam" id="TIGR00254">
    <property type="entry name" value="GGDEF"/>
    <property type="match status" value="1"/>
</dbReference>
<dbReference type="EMBL" id="JAUSWJ010000001">
    <property type="protein sequence ID" value="MDQ0515578.1"/>
    <property type="molecule type" value="Genomic_DNA"/>
</dbReference>
<sequence>MHQRPLPAAEADLLDHALVRRSVRLAFPPALERRYEAETRRQRCRHLSLRLAIAVAMFDLFILNDAVMLPDVLALSAALRFVVTGLGIAVLALLRRDPPPFAREGAVAVFVLVAAATLTLMMLLSDAPYREHLSYGQLLVVMYTATVLRLRFPFTLAICAACFALHVVAITELQGVPPQIALHTSGLVLATAIFALLACWSLEREERIIYLQGLAQQRQAEALERLSLADPLTGRGNRRAIDRSLASLASSGGPIGVLIADIDHFKAFNDHHGHLAGDDCIRRVAALIGEAGGNHAELYRFGGEEFLVLLPGADHEQAAGVAEAMRRAVETARIAHGALPAGGVVTASFGVAAGPAERTRQLIDEADAALYRAKRGGRNRIEPGETSPAARPAR</sequence>
<dbReference type="InterPro" id="IPR050469">
    <property type="entry name" value="Diguanylate_Cyclase"/>
</dbReference>
<evidence type="ECO:0000313" key="7">
    <source>
        <dbReference type="Proteomes" id="UP001223743"/>
    </source>
</evidence>
<accession>A0ABU0M420</accession>
<keyword evidence="4" id="KW-0472">Membrane</keyword>
<feature type="transmembrane region" description="Helical" evidence="4">
    <location>
        <begin position="155"/>
        <end position="174"/>
    </location>
</feature>
<feature type="transmembrane region" description="Helical" evidence="4">
    <location>
        <begin position="73"/>
        <end position="94"/>
    </location>
</feature>
<keyword evidence="4" id="KW-0812">Transmembrane</keyword>
<feature type="region of interest" description="Disordered" evidence="3">
    <location>
        <begin position="374"/>
        <end position="394"/>
    </location>
</feature>
<dbReference type="Proteomes" id="UP001223743">
    <property type="component" value="Unassembled WGS sequence"/>
</dbReference>
<reference evidence="6 7" key="1">
    <citation type="submission" date="2023-07" db="EMBL/GenBank/DDBJ databases">
        <title>Genomic Encyclopedia of Type Strains, Phase IV (KMG-IV): sequencing the most valuable type-strain genomes for metagenomic binning, comparative biology and taxonomic classification.</title>
        <authorList>
            <person name="Goeker M."/>
        </authorList>
    </citation>
    <scope>NUCLEOTIDE SEQUENCE [LARGE SCALE GENOMIC DNA]</scope>
    <source>
        <strain evidence="6 7">B1-1</strain>
    </source>
</reference>
<feature type="transmembrane region" description="Helical" evidence="4">
    <location>
        <begin position="47"/>
        <end position="67"/>
    </location>
</feature>
<name>A0ABU0M420_9HYPH</name>
<proteinExistence type="predicted"/>
<gene>
    <name evidence="6" type="ORF">QO015_001191</name>
</gene>
<dbReference type="SMART" id="SM00267">
    <property type="entry name" value="GGDEF"/>
    <property type="match status" value="1"/>
</dbReference>
<feature type="transmembrane region" description="Helical" evidence="4">
    <location>
        <begin position="106"/>
        <end position="126"/>
    </location>
</feature>